<proteinExistence type="predicted"/>
<accession>A0A6N3X7J0</accession>
<reference evidence="1 2" key="1">
    <citation type="submission" date="2015-01" db="EMBL/GenBank/DDBJ databases">
        <title>Lifestyle Evolution in Cyanobacterial Symbionts of Sponges.</title>
        <authorList>
            <person name="Burgsdorf I."/>
            <person name="Slaby B.M."/>
            <person name="Handley K.M."/>
            <person name="Haber M."/>
            <person name="Blom J."/>
            <person name="Marshall C.W."/>
            <person name="Gilbert J.A."/>
            <person name="Hentschel U."/>
            <person name="Steindler L."/>
        </authorList>
    </citation>
    <scope>NUCLEOTIDE SEQUENCE [LARGE SCALE GENOMIC DNA]</scope>
    <source>
        <strain evidence="1">142</strain>
    </source>
</reference>
<evidence type="ECO:0000313" key="2">
    <source>
        <dbReference type="Proteomes" id="UP000035054"/>
    </source>
</evidence>
<sequence>MTLIGSGAPDNHQHQQAILLAHRYGLNLDEGEQEELAWIIEAMGLDEAEVECARARAMLIRSGQLDANGKPDEPPEPES</sequence>
<dbReference type="AlphaFoldDB" id="A0A6N3X7J0"/>
<comment type="caution">
    <text evidence="1">The sequence shown here is derived from an EMBL/GenBank/DDBJ whole genome shotgun (WGS) entry which is preliminary data.</text>
</comment>
<protein>
    <submittedName>
        <fullName evidence="1">Uncharacterized protein</fullName>
    </submittedName>
</protein>
<evidence type="ECO:0000313" key="1">
    <source>
        <dbReference type="EMBL" id="KKZ14964.1"/>
    </source>
</evidence>
<name>A0A6N3X7J0_9SYNE</name>
<gene>
    <name evidence="1" type="ORF">TH68_02975</name>
</gene>
<organism evidence="1 2">
    <name type="scientific">Candidatus Synechococcus spongiarum 142</name>
    <dbReference type="NCBI Taxonomy" id="1608213"/>
    <lineage>
        <taxon>Bacteria</taxon>
        <taxon>Bacillati</taxon>
        <taxon>Cyanobacteriota</taxon>
        <taxon>Cyanophyceae</taxon>
        <taxon>Synechococcales</taxon>
        <taxon>Synechococcaceae</taxon>
        <taxon>Synechococcus</taxon>
    </lineage>
</organism>
<dbReference type="Proteomes" id="UP000035054">
    <property type="component" value="Unassembled WGS sequence"/>
</dbReference>
<dbReference type="EMBL" id="JXUO01000091">
    <property type="protein sequence ID" value="KKZ14964.1"/>
    <property type="molecule type" value="Genomic_DNA"/>
</dbReference>